<evidence type="ECO:0000256" key="4">
    <source>
        <dbReference type="ARBA" id="ARBA00023136"/>
    </source>
</evidence>
<feature type="transmembrane region" description="Helical" evidence="5">
    <location>
        <begin position="20"/>
        <end position="45"/>
    </location>
</feature>
<name>A1YBN1_AERVE</name>
<evidence type="ECO:0000313" key="6">
    <source>
        <dbReference type="EMBL" id="ABI83639.1"/>
    </source>
</evidence>
<reference evidence="6" key="1">
    <citation type="journal article" date="2006" name="PLoS ONE">
        <title>Detection of Conjugation Related Type Four Secretion Machinery in Aeromonas culicicola.</title>
        <authorList>
            <person name="Rangrez A.Y."/>
            <person name="Dayananda K.M."/>
            <person name="Atanur S."/>
            <person name="Joshi R."/>
            <person name="Patole M.S."/>
            <person name="Shouche Y.S."/>
        </authorList>
    </citation>
    <scope>NUCLEOTIDE SEQUENCE</scope>
    <source>
        <strain evidence="6">MTCC 3249</strain>
    </source>
</reference>
<dbReference type="EMBL" id="DQ890522">
    <property type="protein sequence ID" value="ABI83639.1"/>
    <property type="molecule type" value="Genomic_DNA"/>
</dbReference>
<keyword evidence="3 5" id="KW-1133">Transmembrane helix</keyword>
<organism evidence="6">
    <name type="scientific">Aeromonas veronii</name>
    <dbReference type="NCBI Taxonomy" id="654"/>
    <lineage>
        <taxon>Bacteria</taxon>
        <taxon>Pseudomonadati</taxon>
        <taxon>Pseudomonadota</taxon>
        <taxon>Gammaproteobacteria</taxon>
        <taxon>Aeromonadales</taxon>
        <taxon>Aeromonadaceae</taxon>
        <taxon>Aeromonas</taxon>
    </lineage>
</organism>
<dbReference type="InterPro" id="IPR007792">
    <property type="entry name" value="T4SS_VirB3/TrbD/AvhB"/>
</dbReference>
<keyword evidence="4 5" id="KW-0472">Membrane</keyword>
<dbReference type="RefSeq" id="WP_040068199.1">
    <property type="nucleotide sequence ID" value="NZ_CDDU01000031.1"/>
</dbReference>
<feature type="transmembrane region" description="Helical" evidence="5">
    <location>
        <begin position="52"/>
        <end position="69"/>
    </location>
</feature>
<comment type="subcellular location">
    <subcellularLocation>
        <location evidence="1">Membrane</location>
    </subcellularLocation>
</comment>
<accession>A1YBN1</accession>
<protein>
    <submittedName>
        <fullName evidence="6">Conjugal transfer protein</fullName>
    </submittedName>
</protein>
<dbReference type="Pfam" id="PF05101">
    <property type="entry name" value="VirB3"/>
    <property type="match status" value="1"/>
</dbReference>
<evidence type="ECO:0000256" key="5">
    <source>
        <dbReference type="SAM" id="Phobius"/>
    </source>
</evidence>
<keyword evidence="2 5" id="KW-0812">Transmembrane</keyword>
<gene>
    <name evidence="6" type="primary">traD</name>
</gene>
<dbReference type="AlphaFoldDB" id="A1YBN1"/>
<dbReference type="GO" id="GO:0016020">
    <property type="term" value="C:membrane"/>
    <property type="evidence" value="ECO:0007669"/>
    <property type="project" value="UniProtKB-SubCell"/>
</dbReference>
<evidence type="ECO:0000256" key="2">
    <source>
        <dbReference type="ARBA" id="ARBA00022692"/>
    </source>
</evidence>
<proteinExistence type="predicted"/>
<evidence type="ECO:0000256" key="3">
    <source>
        <dbReference type="ARBA" id="ARBA00022989"/>
    </source>
</evidence>
<evidence type="ECO:0000256" key="1">
    <source>
        <dbReference type="ARBA" id="ARBA00004370"/>
    </source>
</evidence>
<sequence>MQQPKEKDQYATYNGLNRPAMAMGIPLMLLLLLGFIGVFGTFLCLFMFGAKGFVFTAFIFLVAFALKLICEKDPNALDVVKMNMKGWFINLRQNIAVMGKDSIIGFDSTGIKK</sequence>